<dbReference type="PANTHER" id="PTHR43095">
    <property type="entry name" value="SUGAR KINASE"/>
    <property type="match status" value="1"/>
</dbReference>
<evidence type="ECO:0000256" key="1">
    <source>
        <dbReference type="ARBA" id="ARBA00009156"/>
    </source>
</evidence>
<dbReference type="InterPro" id="IPR018485">
    <property type="entry name" value="FGGY_C"/>
</dbReference>
<dbReference type="InterPro" id="IPR018484">
    <property type="entry name" value="FGGY_N"/>
</dbReference>
<keyword evidence="2" id="KW-0119">Carbohydrate metabolism</keyword>
<dbReference type="Gene3D" id="3.30.420.40">
    <property type="match status" value="2"/>
</dbReference>
<dbReference type="SUPFAM" id="SSF53067">
    <property type="entry name" value="Actin-like ATPase domain"/>
    <property type="match status" value="2"/>
</dbReference>
<evidence type="ECO:0000256" key="4">
    <source>
        <dbReference type="ARBA" id="ARBA00022777"/>
    </source>
</evidence>
<organism evidence="7 8">
    <name type="scientific">Nocardiopsis suaedae</name>
    <dbReference type="NCBI Taxonomy" id="3018444"/>
    <lineage>
        <taxon>Bacteria</taxon>
        <taxon>Bacillati</taxon>
        <taxon>Actinomycetota</taxon>
        <taxon>Actinomycetes</taxon>
        <taxon>Streptosporangiales</taxon>
        <taxon>Nocardiopsidaceae</taxon>
        <taxon>Nocardiopsis</taxon>
    </lineage>
</organism>
<dbReference type="PIRSF" id="PIRSF000538">
    <property type="entry name" value="GlpK"/>
    <property type="match status" value="1"/>
</dbReference>
<name>A0ABT4TQH8_9ACTN</name>
<dbReference type="InterPro" id="IPR000577">
    <property type="entry name" value="Carb_kinase_FGGY"/>
</dbReference>
<sequence>MDIGVDVGTSLTKAVAFDSRGREVDTASVPTELEHPAPGHVEQDARAVTASVGTVVRALAERLDEPVRLLALTGQGDGLWLLDADGRPVRRALSWMDGRAAGIITEWERGGAAAEVFAATGGALFPGAQAALLAWADRNEPEVLDRAATAAYCKDMVFQRLTGVRATDPSEASMPFGGTPTGYTPAALRATGLEHRAALLPPVHSGPPLAPLGPEGAALTGLPEGTPVSSGPYDLPACARGAGVVRPGDGLLIVGTTLACQVARTAVDTTGTRAGMSLATGEGSYLRAMPAMVGTASLDWALRLTGRPVADLESLLEGSPPGARGLRVLPYLAPSGERAPFVSPYARGELDGLSLHHGPADVVRAVCEGIAYASRHCLEAAGLEGRLTLCGGGARSRAWVEVFSAVLGRPVALAPGAQAGARGAVLAGLRTLGAGVDEAAWTRAPVSADPPAGLVARYDAGYRRYLARLEAARPLWEEAEAAAAAG</sequence>
<dbReference type="EMBL" id="JAQFWP010000043">
    <property type="protein sequence ID" value="MDA2806926.1"/>
    <property type="molecule type" value="Genomic_DNA"/>
</dbReference>
<dbReference type="PANTHER" id="PTHR43095:SF5">
    <property type="entry name" value="XYLULOSE KINASE"/>
    <property type="match status" value="1"/>
</dbReference>
<gene>
    <name evidence="7" type="ORF">O4U47_20645</name>
</gene>
<evidence type="ECO:0000313" key="8">
    <source>
        <dbReference type="Proteomes" id="UP001165685"/>
    </source>
</evidence>
<feature type="domain" description="Carbohydrate kinase FGGY C-terminal" evidence="6">
    <location>
        <begin position="318"/>
        <end position="430"/>
    </location>
</feature>
<dbReference type="InterPro" id="IPR050406">
    <property type="entry name" value="FGGY_Carb_Kinase"/>
</dbReference>
<dbReference type="RefSeq" id="WP_270679558.1">
    <property type="nucleotide sequence ID" value="NZ_JAQFWP010000043.1"/>
</dbReference>
<accession>A0ABT4TQH8</accession>
<comment type="caution">
    <text evidence="7">The sequence shown here is derived from an EMBL/GenBank/DDBJ whole genome shotgun (WGS) entry which is preliminary data.</text>
</comment>
<evidence type="ECO:0000256" key="2">
    <source>
        <dbReference type="ARBA" id="ARBA00022629"/>
    </source>
</evidence>
<reference evidence="7" key="1">
    <citation type="submission" date="2023-01" db="EMBL/GenBank/DDBJ databases">
        <title>Draft genome sequence of Nocardiopsis sp. LSu2-4 isolated from halophytes.</title>
        <authorList>
            <person name="Duangmal K."/>
            <person name="Chantavorakit T."/>
        </authorList>
    </citation>
    <scope>NUCLEOTIDE SEQUENCE</scope>
    <source>
        <strain evidence="7">LSu2-4</strain>
    </source>
</reference>
<proteinExistence type="inferred from homology"/>
<comment type="similarity">
    <text evidence="1">Belongs to the FGGY kinase family.</text>
</comment>
<dbReference type="InterPro" id="IPR043129">
    <property type="entry name" value="ATPase_NBD"/>
</dbReference>
<feature type="domain" description="Carbohydrate kinase FGGY N-terminal" evidence="5">
    <location>
        <begin position="3"/>
        <end position="235"/>
    </location>
</feature>
<evidence type="ECO:0000313" key="7">
    <source>
        <dbReference type="EMBL" id="MDA2806926.1"/>
    </source>
</evidence>
<keyword evidence="4 7" id="KW-0418">Kinase</keyword>
<dbReference type="Pfam" id="PF00370">
    <property type="entry name" value="FGGY_N"/>
    <property type="match status" value="1"/>
</dbReference>
<keyword evidence="3" id="KW-0808">Transferase</keyword>
<dbReference type="Proteomes" id="UP001165685">
    <property type="component" value="Unassembled WGS sequence"/>
</dbReference>
<protein>
    <submittedName>
        <fullName evidence="7">Carbohydrate kinase</fullName>
    </submittedName>
</protein>
<keyword evidence="8" id="KW-1185">Reference proteome</keyword>
<evidence type="ECO:0000256" key="3">
    <source>
        <dbReference type="ARBA" id="ARBA00022679"/>
    </source>
</evidence>
<keyword evidence="2" id="KW-0859">Xylose metabolism</keyword>
<dbReference type="Pfam" id="PF02782">
    <property type="entry name" value="FGGY_C"/>
    <property type="match status" value="1"/>
</dbReference>
<dbReference type="GO" id="GO:0016301">
    <property type="term" value="F:kinase activity"/>
    <property type="evidence" value="ECO:0007669"/>
    <property type="project" value="UniProtKB-KW"/>
</dbReference>
<evidence type="ECO:0000259" key="6">
    <source>
        <dbReference type="Pfam" id="PF02782"/>
    </source>
</evidence>
<evidence type="ECO:0000259" key="5">
    <source>
        <dbReference type="Pfam" id="PF00370"/>
    </source>
</evidence>